<evidence type="ECO:0000259" key="1">
    <source>
        <dbReference type="Pfam" id="PF00535"/>
    </source>
</evidence>
<proteinExistence type="predicted"/>
<dbReference type="Proteomes" id="UP000614058">
    <property type="component" value="Unassembled WGS sequence"/>
</dbReference>
<feature type="domain" description="Glycosyltransferase 2-like" evidence="1">
    <location>
        <begin position="26"/>
        <end position="195"/>
    </location>
</feature>
<dbReference type="Pfam" id="PF00535">
    <property type="entry name" value="Glycos_transf_2"/>
    <property type="match status" value="1"/>
</dbReference>
<dbReference type="RefSeq" id="WP_003798328.1">
    <property type="nucleotide sequence ID" value="NZ_JAEHNZ010000002.1"/>
</dbReference>
<dbReference type="Gene3D" id="3.90.550.10">
    <property type="entry name" value="Spore Coat Polysaccharide Biosynthesis Protein SpsA, Chain A"/>
    <property type="match status" value="1"/>
</dbReference>
<dbReference type="InterPro" id="IPR029044">
    <property type="entry name" value="Nucleotide-diphossugar_trans"/>
</dbReference>
<evidence type="ECO:0000313" key="2">
    <source>
        <dbReference type="EMBL" id="MBK0396401.1"/>
    </source>
</evidence>
<accession>A0ABS1BSX9</accession>
<dbReference type="GeneID" id="84907770"/>
<evidence type="ECO:0000313" key="3">
    <source>
        <dbReference type="Proteomes" id="UP000614058"/>
    </source>
</evidence>
<keyword evidence="3" id="KW-1185">Reference proteome</keyword>
<reference evidence="2 3" key="1">
    <citation type="journal article" date="2021" name="Pathogens">
        <title>Isolation and Characterization of Kingella bonacorsii sp. nov., A Novel Kingella Species Detected in a Stable Periodontitis Subject.</title>
        <authorList>
            <person name="Antezack A."/>
            <person name="Boxberger M."/>
            <person name="Rolland C."/>
            <person name="Monnet-Corti V."/>
            <person name="La Scola B."/>
        </authorList>
    </citation>
    <scope>NUCLEOTIDE SEQUENCE [LARGE SCALE GENOMIC DNA]</scope>
    <source>
        <strain evidence="2 3">Marseille-Q4569</strain>
    </source>
</reference>
<dbReference type="EMBL" id="JAEHNZ010000002">
    <property type="protein sequence ID" value="MBK0396401.1"/>
    <property type="molecule type" value="Genomic_DNA"/>
</dbReference>
<protein>
    <submittedName>
        <fullName evidence="2">Glycosyltransferase family 2 protein</fullName>
    </submittedName>
</protein>
<sequence>MNTTLFPQPQAFASLPNLKTDGSVAIITRTKNRAVLLARALNSVLEQRYQNWHLYVVNDGGDVATVEKLLDTYRDLFGERLTVIHNPQSLGMEAASNCAFERANEEFLVIHDDDDSWHPDFLQETVAFLQKNRDAVAVLTNCVVIHEEIKQDTVRQLNVLEWGFWRDHADAVRLIKGNITPPICLLIRMSAAKTIGGYNAALPVLGDWDYNLRLFRLGEIKTLNKELAYYHHRISSNDAYGNSVIAGVDKHQAYQAAYRNALVRRALAEDPANYGLLHLILHDAENNKNELLREIQDLKYRLDNVGIGHHANRDAELFARVDYFYRKCLPMRNLAAKWRERMRKMRRESKVLRPLAHQIRDMVRVLRGKRK</sequence>
<organism evidence="2 3">
    <name type="scientific">Kingella bonacorsii</name>
    <dbReference type="NCBI Taxonomy" id="2796361"/>
    <lineage>
        <taxon>Bacteria</taxon>
        <taxon>Pseudomonadati</taxon>
        <taxon>Pseudomonadota</taxon>
        <taxon>Betaproteobacteria</taxon>
        <taxon>Neisseriales</taxon>
        <taxon>Neisseriaceae</taxon>
        <taxon>Kingella</taxon>
    </lineage>
</organism>
<dbReference type="PANTHER" id="PTHR43685:SF2">
    <property type="entry name" value="GLYCOSYLTRANSFERASE 2-LIKE DOMAIN-CONTAINING PROTEIN"/>
    <property type="match status" value="1"/>
</dbReference>
<name>A0ABS1BSX9_9NEIS</name>
<dbReference type="CDD" id="cd00761">
    <property type="entry name" value="Glyco_tranf_GTA_type"/>
    <property type="match status" value="1"/>
</dbReference>
<dbReference type="InterPro" id="IPR050834">
    <property type="entry name" value="Glycosyltransf_2"/>
</dbReference>
<comment type="caution">
    <text evidence="2">The sequence shown here is derived from an EMBL/GenBank/DDBJ whole genome shotgun (WGS) entry which is preliminary data.</text>
</comment>
<dbReference type="InterPro" id="IPR001173">
    <property type="entry name" value="Glyco_trans_2-like"/>
</dbReference>
<dbReference type="PANTHER" id="PTHR43685">
    <property type="entry name" value="GLYCOSYLTRANSFERASE"/>
    <property type="match status" value="1"/>
</dbReference>
<gene>
    <name evidence="2" type="ORF">JDW22_07390</name>
</gene>
<dbReference type="SUPFAM" id="SSF53448">
    <property type="entry name" value="Nucleotide-diphospho-sugar transferases"/>
    <property type="match status" value="1"/>
</dbReference>